<dbReference type="GO" id="GO:0016020">
    <property type="term" value="C:membrane"/>
    <property type="evidence" value="ECO:0007669"/>
    <property type="project" value="UniProtKB-SubCell"/>
</dbReference>
<dbReference type="Proteomes" id="UP000009131">
    <property type="component" value="Unassembled WGS sequence"/>
</dbReference>
<evidence type="ECO:0000256" key="1">
    <source>
        <dbReference type="ARBA" id="ARBA00004141"/>
    </source>
</evidence>
<evidence type="ECO:0008006" key="7">
    <source>
        <dbReference type="Google" id="ProtNLM"/>
    </source>
</evidence>
<feature type="region of interest" description="Disordered" evidence="3">
    <location>
        <begin position="30"/>
        <end position="87"/>
    </location>
</feature>
<dbReference type="PANTHER" id="PTHR11360">
    <property type="entry name" value="MONOCARBOXYLATE TRANSPORTER"/>
    <property type="match status" value="1"/>
</dbReference>
<evidence type="ECO:0000313" key="6">
    <source>
        <dbReference type="Proteomes" id="UP000009131"/>
    </source>
</evidence>
<dbReference type="GO" id="GO:0022857">
    <property type="term" value="F:transmembrane transporter activity"/>
    <property type="evidence" value="ECO:0007669"/>
    <property type="project" value="InterPro"/>
</dbReference>
<keyword evidence="4" id="KW-0812">Transmembrane</keyword>
<feature type="transmembrane region" description="Helical" evidence="4">
    <location>
        <begin position="239"/>
        <end position="262"/>
    </location>
</feature>
<name>G7DTM9_MIXOS</name>
<proteinExistence type="inferred from homology"/>
<evidence type="ECO:0000313" key="5">
    <source>
        <dbReference type="EMBL" id="GAA93876.1"/>
    </source>
</evidence>
<dbReference type="OrthoDB" id="2213137at2759"/>
<dbReference type="EMBL" id="BABT02000025">
    <property type="protein sequence ID" value="GAA93876.1"/>
    <property type="molecule type" value="Genomic_DNA"/>
</dbReference>
<feature type="transmembrane region" description="Helical" evidence="4">
    <location>
        <begin position="184"/>
        <end position="205"/>
    </location>
</feature>
<accession>G7DTM9</accession>
<dbReference type="HOGENOM" id="CLU_001265_1_2_1"/>
<feature type="transmembrane region" description="Helical" evidence="4">
    <location>
        <begin position="525"/>
        <end position="551"/>
    </location>
</feature>
<feature type="transmembrane region" description="Helical" evidence="4">
    <location>
        <begin position="306"/>
        <end position="324"/>
    </location>
</feature>
<feature type="transmembrane region" description="Helical" evidence="4">
    <location>
        <begin position="481"/>
        <end position="505"/>
    </location>
</feature>
<sequence>MQSALLNAPEPDPVLERSYTVRVAEGSIQAANSPAQIPASPPALLDSPTSLLPVLNKRPRLHHSTSGEDTYDDSSPESPKGSLFKRPTLNKLRTSSLSTYKVPVRPNARAALARIGQISAAPTATKELTFELARIDGGREALRFLVYAFIFEATTTGIGNSYGVMLDFYLQQPTFADSKGAGTILPLVGTTAASCLYIGGPILLAPLNRWPHRCKRLAIFGTIVYSAGLALASTCTKPWQLLITQGLITGLADALVYFTTFTWLTSYWVKRRDLAANISLAGAGVGGAVMPFVVHKLLDSYGYPTTLRALAVGTLVVRGSLLPFMHSRLRHVHQAAGRDPGVKLSAFDRIPHQNPLVWLCAFGSTVQSLSKFAIGLYLPAFANALGLSTEQGTILVMLNNLCATMGPLLVGLAVRKLNPHWVAITKTTVSSMIVLLLWGASSTYGVLVAFAVVIGITSSGYSGLYGAFADDITKTSNNGNTLWGMLTLARGVGNIIIGPISAALLRTEVPGLKWRGYGAHSPQAGHFGLLILFTGCTFIFVTLIHLFIIAISERVEGRNAGSPSTELTPVQLAAQDDGELKTQTPDEQQLTIPHQLPRHSADHSTHSAHTHHSRENCNREYSDTFAEQGRSRSARQIVQP</sequence>
<feature type="transmembrane region" description="Helical" evidence="4">
    <location>
        <begin position="274"/>
        <end position="294"/>
    </location>
</feature>
<comment type="caution">
    <text evidence="5">The sequence shown here is derived from an EMBL/GenBank/DDBJ whole genome shotgun (WGS) entry which is preliminary data.</text>
</comment>
<organism evidence="5 6">
    <name type="scientific">Mixia osmundae (strain CBS 9802 / IAM 14324 / JCM 22182 / KY 12970)</name>
    <dbReference type="NCBI Taxonomy" id="764103"/>
    <lineage>
        <taxon>Eukaryota</taxon>
        <taxon>Fungi</taxon>
        <taxon>Dikarya</taxon>
        <taxon>Basidiomycota</taxon>
        <taxon>Pucciniomycotina</taxon>
        <taxon>Mixiomycetes</taxon>
        <taxon>Mixiales</taxon>
        <taxon>Mixiaceae</taxon>
        <taxon>Mixia</taxon>
    </lineage>
</organism>
<dbReference type="InterPro" id="IPR036259">
    <property type="entry name" value="MFS_trans_sf"/>
</dbReference>
<evidence type="ECO:0000256" key="3">
    <source>
        <dbReference type="SAM" id="MobiDB-lite"/>
    </source>
</evidence>
<protein>
    <recommendedName>
        <fullName evidence="7">Major facilitator superfamily (MFS) profile domain-containing protein</fullName>
    </recommendedName>
</protein>
<dbReference type="Pfam" id="PF07690">
    <property type="entry name" value="MFS_1"/>
    <property type="match status" value="1"/>
</dbReference>
<feature type="transmembrane region" description="Helical" evidence="4">
    <location>
        <begin position="394"/>
        <end position="414"/>
    </location>
</feature>
<dbReference type="SUPFAM" id="SSF103473">
    <property type="entry name" value="MFS general substrate transporter"/>
    <property type="match status" value="1"/>
</dbReference>
<comment type="subcellular location">
    <subcellularLocation>
        <location evidence="1">Membrane</location>
        <topology evidence="1">Multi-pass membrane protein</topology>
    </subcellularLocation>
</comment>
<comment type="similarity">
    <text evidence="2">Belongs to the major facilitator superfamily. Monocarboxylate porter (TC 2.A.1.13) family.</text>
</comment>
<feature type="compositionally biased region" description="Basic and acidic residues" evidence="3">
    <location>
        <begin position="613"/>
        <end position="622"/>
    </location>
</feature>
<feature type="region of interest" description="Disordered" evidence="3">
    <location>
        <begin position="597"/>
        <end position="640"/>
    </location>
</feature>
<keyword evidence="4" id="KW-0472">Membrane</keyword>
<dbReference type="Gene3D" id="1.20.1250.20">
    <property type="entry name" value="MFS general substrate transporter like domains"/>
    <property type="match status" value="2"/>
</dbReference>
<evidence type="ECO:0000256" key="4">
    <source>
        <dbReference type="SAM" id="Phobius"/>
    </source>
</evidence>
<dbReference type="InterPro" id="IPR050327">
    <property type="entry name" value="Proton-linked_MCT"/>
</dbReference>
<feature type="transmembrane region" description="Helical" evidence="4">
    <location>
        <begin position="217"/>
        <end position="233"/>
    </location>
</feature>
<feature type="transmembrane region" description="Helical" evidence="4">
    <location>
        <begin position="356"/>
        <end position="382"/>
    </location>
</feature>
<gene>
    <name evidence="5" type="primary">Mo00522</name>
    <name evidence="5" type="ORF">E5Q_00522</name>
</gene>
<reference evidence="5 6" key="2">
    <citation type="journal article" date="2012" name="Open Biol.">
        <title>Characteristics of nucleosomes and linker DNA regions on the genome of the basidiomycete Mixia osmundae revealed by mono- and dinucleosome mapping.</title>
        <authorList>
            <person name="Nishida H."/>
            <person name="Kondo S."/>
            <person name="Matsumoto T."/>
            <person name="Suzuki Y."/>
            <person name="Yoshikawa H."/>
            <person name="Taylor T.D."/>
            <person name="Sugiyama J."/>
        </authorList>
    </citation>
    <scope>NUCLEOTIDE SEQUENCE [LARGE SCALE GENOMIC DNA]</scope>
    <source>
        <strain evidence="6">CBS 9802 / IAM 14324 / JCM 22182 / KY 12970</strain>
    </source>
</reference>
<feature type="transmembrane region" description="Helical" evidence="4">
    <location>
        <begin position="144"/>
        <end position="164"/>
    </location>
</feature>
<reference evidence="5 6" key="1">
    <citation type="journal article" date="2011" name="J. Gen. Appl. Microbiol.">
        <title>Draft genome sequencing of the enigmatic basidiomycete Mixia osmundae.</title>
        <authorList>
            <person name="Nishida H."/>
            <person name="Nagatsuka Y."/>
            <person name="Sugiyama J."/>
        </authorList>
    </citation>
    <scope>NUCLEOTIDE SEQUENCE [LARGE SCALE GENOMIC DNA]</scope>
    <source>
        <strain evidence="6">CBS 9802 / IAM 14324 / JCM 22182 / KY 12970</strain>
    </source>
</reference>
<dbReference type="InParanoid" id="G7DTM9"/>
<dbReference type="PANTHER" id="PTHR11360:SF287">
    <property type="entry name" value="MFS MONOCARBOXYLATE TRANSPORTER"/>
    <property type="match status" value="1"/>
</dbReference>
<keyword evidence="4" id="KW-1133">Transmembrane helix</keyword>
<evidence type="ECO:0000256" key="2">
    <source>
        <dbReference type="ARBA" id="ARBA00006727"/>
    </source>
</evidence>
<keyword evidence="6" id="KW-1185">Reference proteome</keyword>
<dbReference type="InterPro" id="IPR011701">
    <property type="entry name" value="MFS"/>
</dbReference>
<dbReference type="eggNOG" id="KOG2504">
    <property type="taxonomic scope" value="Eukaryota"/>
</dbReference>
<dbReference type="AlphaFoldDB" id="G7DTM9"/>